<keyword evidence="4 8" id="KW-0812">Transmembrane</keyword>
<feature type="transmembrane region" description="Helical" evidence="8">
    <location>
        <begin position="274"/>
        <end position="293"/>
    </location>
</feature>
<organism evidence="9 10">
    <name type="scientific">Roseospira navarrensis</name>
    <dbReference type="NCBI Taxonomy" id="140058"/>
    <lineage>
        <taxon>Bacteria</taxon>
        <taxon>Pseudomonadati</taxon>
        <taxon>Pseudomonadota</taxon>
        <taxon>Alphaproteobacteria</taxon>
        <taxon>Rhodospirillales</taxon>
        <taxon>Rhodospirillaceae</taxon>
        <taxon>Roseospira</taxon>
    </lineage>
</organism>
<keyword evidence="3" id="KW-1003">Cell membrane</keyword>
<keyword evidence="6 8" id="KW-0472">Membrane</keyword>
<feature type="transmembrane region" description="Helical" evidence="8">
    <location>
        <begin position="176"/>
        <end position="197"/>
    </location>
</feature>
<dbReference type="PANTHER" id="PTHR30250:SF10">
    <property type="entry name" value="LIPOPOLYSACCHARIDE BIOSYNTHESIS PROTEIN WZXC"/>
    <property type="match status" value="1"/>
</dbReference>
<evidence type="ECO:0000256" key="4">
    <source>
        <dbReference type="ARBA" id="ARBA00022692"/>
    </source>
</evidence>
<dbReference type="Proteomes" id="UP000434582">
    <property type="component" value="Unassembled WGS sequence"/>
</dbReference>
<accession>A0A7X1ZCW7</accession>
<dbReference type="AlphaFoldDB" id="A0A7X1ZCW7"/>
<reference evidence="9 10" key="1">
    <citation type="submission" date="2019-10" db="EMBL/GenBank/DDBJ databases">
        <title>Draft whole-genome sequence of the purple nonsulfur photosynthetic bacterium Roseospira navarrensis DSM 15114.</title>
        <authorList>
            <person name="Kyndt J.A."/>
            <person name="Meyer T.E."/>
        </authorList>
    </citation>
    <scope>NUCLEOTIDE SEQUENCE [LARGE SCALE GENOMIC DNA]</scope>
    <source>
        <strain evidence="9 10">DSM 15114</strain>
    </source>
</reference>
<evidence type="ECO:0000313" key="10">
    <source>
        <dbReference type="Proteomes" id="UP000434582"/>
    </source>
</evidence>
<feature type="transmembrane region" description="Helical" evidence="8">
    <location>
        <begin position="469"/>
        <end position="494"/>
    </location>
</feature>
<feature type="transmembrane region" description="Helical" evidence="8">
    <location>
        <begin position="323"/>
        <end position="343"/>
    </location>
</feature>
<feature type="transmembrane region" description="Helical" evidence="8">
    <location>
        <begin position="203"/>
        <end position="222"/>
    </location>
</feature>
<feature type="transmembrane region" description="Helical" evidence="8">
    <location>
        <begin position="355"/>
        <end position="378"/>
    </location>
</feature>
<evidence type="ECO:0000256" key="5">
    <source>
        <dbReference type="ARBA" id="ARBA00022989"/>
    </source>
</evidence>
<evidence type="ECO:0000256" key="6">
    <source>
        <dbReference type="ARBA" id="ARBA00023136"/>
    </source>
</evidence>
<gene>
    <name evidence="9" type="ORF">GHC57_06875</name>
</gene>
<comment type="subcellular location">
    <subcellularLocation>
        <location evidence="1">Cell membrane</location>
        <topology evidence="1">Multi-pass membrane protein</topology>
    </subcellularLocation>
</comment>
<keyword evidence="10" id="KW-1185">Reference proteome</keyword>
<evidence type="ECO:0000256" key="8">
    <source>
        <dbReference type="SAM" id="Phobius"/>
    </source>
</evidence>
<evidence type="ECO:0000256" key="2">
    <source>
        <dbReference type="ARBA" id="ARBA00007430"/>
    </source>
</evidence>
<name>A0A7X1ZCW7_9PROT</name>
<evidence type="ECO:0000256" key="1">
    <source>
        <dbReference type="ARBA" id="ARBA00004651"/>
    </source>
</evidence>
<protein>
    <submittedName>
        <fullName evidence="9">Oligosaccharide flippase family protein</fullName>
    </submittedName>
</protein>
<feature type="transmembrane region" description="Helical" evidence="8">
    <location>
        <begin position="444"/>
        <end position="463"/>
    </location>
</feature>
<feature type="region of interest" description="Disordered" evidence="7">
    <location>
        <begin position="1"/>
        <end position="26"/>
    </location>
</feature>
<feature type="transmembrane region" description="Helical" evidence="8">
    <location>
        <begin position="113"/>
        <end position="138"/>
    </location>
</feature>
<dbReference type="InterPro" id="IPR050833">
    <property type="entry name" value="Poly_Biosynth_Transport"/>
</dbReference>
<feature type="transmembrane region" description="Helical" evidence="8">
    <location>
        <begin position="390"/>
        <end position="415"/>
    </location>
</feature>
<keyword evidence="5 8" id="KW-1133">Transmembrane helix</keyword>
<dbReference type="PANTHER" id="PTHR30250">
    <property type="entry name" value="PST FAMILY PREDICTED COLANIC ACID TRANSPORTER"/>
    <property type="match status" value="1"/>
</dbReference>
<feature type="transmembrane region" description="Helical" evidence="8">
    <location>
        <begin position="144"/>
        <end position="164"/>
    </location>
</feature>
<evidence type="ECO:0000256" key="7">
    <source>
        <dbReference type="SAM" id="MobiDB-lite"/>
    </source>
</evidence>
<dbReference type="Pfam" id="PF13440">
    <property type="entry name" value="Polysacc_synt_3"/>
    <property type="match status" value="1"/>
</dbReference>
<dbReference type="EMBL" id="WIVE01000015">
    <property type="protein sequence ID" value="MQX36239.1"/>
    <property type="molecule type" value="Genomic_DNA"/>
</dbReference>
<comment type="similarity">
    <text evidence="2">Belongs to the polysaccharide synthase family.</text>
</comment>
<sequence length="506" mass="55500">MACLHSAASDGTHDARTHKNRPSTPRTVHIHRHMNGMVRSTLVLLGGRTSEALLRFLRNVLLARLLGVEDYGIAGTFVLAASMVEVVSDLALERMVVQDREGNNPRFVSAIQTLVVIRSILIAGIVYLCGDLLALLFGFPELGWAYQLLAVVPLIRGFFHLDIMREQRGMRFGRQVLAEFLTVLGTLLLLWPLAAWIGDFRVILWIICIDAGVRTVFSHVLASERFRLGWDIPIFKRAILFGAPLLAANILMFLNTQGDRIIIANQFSAFELGVFTAAFTLFMTPVSTGANIMRQLFLPLIARERDNPVLFERRCSETLQANLVLGCAVMIGGALIGEPAFLLAFGQEFAAGLPWIVPLCVMFGARFASVGPVVVAVAGGRTINVTIRNAVRMAFVPVALGIAVSGGTILALIYIAAAGEVVAYGVGIALVRYRLALRKATNRMWLPAALAIAIASVVLSARMLPFDYWWIQVTATGLLVFLFASCVDFWTWMYRGASTRLKKKLA</sequence>
<evidence type="ECO:0000256" key="3">
    <source>
        <dbReference type="ARBA" id="ARBA00022475"/>
    </source>
</evidence>
<comment type="caution">
    <text evidence="9">The sequence shown here is derived from an EMBL/GenBank/DDBJ whole genome shotgun (WGS) entry which is preliminary data.</text>
</comment>
<dbReference type="GO" id="GO:0005886">
    <property type="term" value="C:plasma membrane"/>
    <property type="evidence" value="ECO:0007669"/>
    <property type="project" value="UniProtKB-SubCell"/>
</dbReference>
<feature type="transmembrane region" description="Helical" evidence="8">
    <location>
        <begin position="234"/>
        <end position="254"/>
    </location>
</feature>
<proteinExistence type="inferred from homology"/>
<evidence type="ECO:0000313" key="9">
    <source>
        <dbReference type="EMBL" id="MQX36239.1"/>
    </source>
</evidence>
<dbReference type="OrthoDB" id="7605542at2"/>